<keyword evidence="5" id="KW-1185">Reference proteome</keyword>
<comment type="subcellular location">
    <subcellularLocation>
        <location evidence="1">Cell membrane</location>
        <topology evidence="1">Single-pass type II membrane protein</topology>
    </subcellularLocation>
</comment>
<dbReference type="EMBL" id="JBHSAY010000009">
    <property type="protein sequence ID" value="MFC4132556.1"/>
    <property type="molecule type" value="Genomic_DNA"/>
</dbReference>
<comment type="caution">
    <text evidence="4">The sequence shown here is derived from an EMBL/GenBank/DDBJ whole genome shotgun (WGS) entry which is preliminary data.</text>
</comment>
<dbReference type="InterPro" id="IPR019533">
    <property type="entry name" value="Peptidase_S26"/>
</dbReference>
<dbReference type="Pfam" id="PF10502">
    <property type="entry name" value="Peptidase_S26"/>
    <property type="match status" value="2"/>
</dbReference>
<accession>A0ABV8LNI2</accession>
<dbReference type="InterPro" id="IPR036286">
    <property type="entry name" value="LexA/Signal_pep-like_sf"/>
</dbReference>
<comment type="similarity">
    <text evidence="2">Belongs to the peptidase S26 family.</text>
</comment>
<dbReference type="InterPro" id="IPR000223">
    <property type="entry name" value="Pept_S26A_signal_pept_1"/>
</dbReference>
<reference evidence="5" key="1">
    <citation type="journal article" date="2019" name="Int. J. Syst. Evol. Microbiol.">
        <title>The Global Catalogue of Microorganisms (GCM) 10K type strain sequencing project: providing services to taxonomists for standard genome sequencing and annotation.</title>
        <authorList>
            <consortium name="The Broad Institute Genomics Platform"/>
            <consortium name="The Broad Institute Genome Sequencing Center for Infectious Disease"/>
            <person name="Wu L."/>
            <person name="Ma J."/>
        </authorList>
    </citation>
    <scope>NUCLEOTIDE SEQUENCE [LARGE SCALE GENOMIC DNA]</scope>
    <source>
        <strain evidence="5">CGMCC 4.7289</strain>
    </source>
</reference>
<dbReference type="RefSeq" id="WP_253753038.1">
    <property type="nucleotide sequence ID" value="NZ_JAMZDZ010000001.1"/>
</dbReference>
<dbReference type="Gene3D" id="2.10.109.10">
    <property type="entry name" value="Umud Fragment, subunit A"/>
    <property type="match status" value="1"/>
</dbReference>
<evidence type="ECO:0000256" key="2">
    <source>
        <dbReference type="ARBA" id="ARBA00009370"/>
    </source>
</evidence>
<evidence type="ECO:0000313" key="5">
    <source>
        <dbReference type="Proteomes" id="UP001595816"/>
    </source>
</evidence>
<feature type="domain" description="Peptidase S26" evidence="3">
    <location>
        <begin position="3"/>
        <end position="80"/>
    </location>
</feature>
<gene>
    <name evidence="4" type="ORF">ACFOZ4_18255</name>
</gene>
<dbReference type="PANTHER" id="PTHR43390:SF1">
    <property type="entry name" value="CHLOROPLAST PROCESSING PEPTIDASE"/>
    <property type="match status" value="1"/>
</dbReference>
<dbReference type="PRINTS" id="PR00727">
    <property type="entry name" value="LEADERPTASE"/>
</dbReference>
<evidence type="ECO:0000313" key="4">
    <source>
        <dbReference type="EMBL" id="MFC4132556.1"/>
    </source>
</evidence>
<dbReference type="Proteomes" id="UP001595816">
    <property type="component" value="Unassembled WGS sequence"/>
</dbReference>
<dbReference type="PANTHER" id="PTHR43390">
    <property type="entry name" value="SIGNAL PEPTIDASE I"/>
    <property type="match status" value="1"/>
</dbReference>
<organism evidence="4 5">
    <name type="scientific">Hamadaea flava</name>
    <dbReference type="NCBI Taxonomy" id="1742688"/>
    <lineage>
        <taxon>Bacteria</taxon>
        <taxon>Bacillati</taxon>
        <taxon>Actinomycetota</taxon>
        <taxon>Actinomycetes</taxon>
        <taxon>Micromonosporales</taxon>
        <taxon>Micromonosporaceae</taxon>
        <taxon>Hamadaea</taxon>
    </lineage>
</organism>
<name>A0ABV8LNI2_9ACTN</name>
<evidence type="ECO:0000259" key="3">
    <source>
        <dbReference type="Pfam" id="PF10502"/>
    </source>
</evidence>
<feature type="domain" description="Peptidase S26" evidence="3">
    <location>
        <begin position="88"/>
        <end position="123"/>
    </location>
</feature>
<dbReference type="SUPFAM" id="SSF51306">
    <property type="entry name" value="LexA/Signal peptidase"/>
    <property type="match status" value="1"/>
</dbReference>
<dbReference type="CDD" id="cd06462">
    <property type="entry name" value="Peptidase_S24_S26"/>
    <property type="match status" value="1"/>
</dbReference>
<protein>
    <submittedName>
        <fullName evidence="4">S26 family signal peptidase</fullName>
    </submittedName>
</protein>
<proteinExistence type="inferred from homology"/>
<sequence length="131" mass="14476">MIPLAFLLVFRRSRLRWLTVRGMSMEPTYLDGDRLLVVRSRPRAGAPVVFEVPAAEGPSPVPTDVDWLVKRVVATAGQPVPPDLAQWGATVPAGYFLVRGDNPRSLDSRHFGFVPEGAALGRVLRAYRPTR</sequence>
<evidence type="ECO:0000256" key="1">
    <source>
        <dbReference type="ARBA" id="ARBA00004401"/>
    </source>
</evidence>